<dbReference type="InterPro" id="IPR036249">
    <property type="entry name" value="Thioredoxin-like_sf"/>
</dbReference>
<evidence type="ECO:0000313" key="4">
    <source>
        <dbReference type="Proteomes" id="UP000288805"/>
    </source>
</evidence>
<comment type="caution">
    <text evidence="2">The sequence shown here is derived from an EMBL/GenBank/DDBJ whole genome shotgun (WGS) entry which is preliminary data.</text>
</comment>
<sequence>MSRGIHLIFPITGVAFSLPIHPSIFFHFATQFSFEPLQTPLTKTTSLMETIVSNSMPISVSSLPPVCVVASPRKVEFSSFTPKTTLFGSRSQRKIGFRCSPVRRAAVTCGGVTEIKESQFSDVVLKADGPVLVEFVATWCGPCRLISPAMEAIAQVFIYSLYPFEVHWFYCFALFVFGCRENERKA</sequence>
<dbReference type="InterPro" id="IPR013766">
    <property type="entry name" value="Thioredoxin_domain"/>
</dbReference>
<dbReference type="EMBL" id="QGNW01002580">
    <property type="protein sequence ID" value="RVW17207.1"/>
    <property type="molecule type" value="Genomic_DNA"/>
</dbReference>
<proteinExistence type="predicted"/>
<feature type="domain" description="Thioredoxin" evidence="1">
    <location>
        <begin position="112"/>
        <end position="157"/>
    </location>
</feature>
<dbReference type="Pfam" id="PF00085">
    <property type="entry name" value="Thioredoxin"/>
    <property type="match status" value="1"/>
</dbReference>
<evidence type="ECO:0000313" key="2">
    <source>
        <dbReference type="EMBL" id="RVW17207.1"/>
    </source>
</evidence>
<dbReference type="AlphaFoldDB" id="A0A438C1T7"/>
<reference evidence="2 4" key="1">
    <citation type="journal article" date="2018" name="PLoS Genet.">
        <title>Population sequencing reveals clonal diversity and ancestral inbreeding in the grapevine cultivar Chardonnay.</title>
        <authorList>
            <person name="Roach M.J."/>
            <person name="Johnson D.L."/>
            <person name="Bohlmann J."/>
            <person name="van Vuuren H.J."/>
            <person name="Jones S.J."/>
            <person name="Pretorius I.S."/>
            <person name="Schmidt S.A."/>
            <person name="Borneman A.R."/>
        </authorList>
    </citation>
    <scope>NUCLEOTIDE SEQUENCE [LARGE SCALE GENOMIC DNA]</scope>
    <source>
        <strain evidence="4">cv. Chardonnay</strain>
        <strain evidence="2">I10V1</strain>
        <tissue evidence="2">Leaf</tissue>
    </source>
</reference>
<name>A0A438C1T7_VITVI</name>
<dbReference type="SUPFAM" id="SSF52833">
    <property type="entry name" value="Thioredoxin-like"/>
    <property type="match status" value="1"/>
</dbReference>
<dbReference type="EMBL" id="QGNW01000016">
    <property type="protein sequence ID" value="RVX16355.1"/>
    <property type="molecule type" value="Genomic_DNA"/>
</dbReference>
<protein>
    <submittedName>
        <fullName evidence="2">Thioredoxin X, chloroplastic</fullName>
    </submittedName>
</protein>
<evidence type="ECO:0000259" key="1">
    <source>
        <dbReference type="Pfam" id="PF00085"/>
    </source>
</evidence>
<dbReference type="Proteomes" id="UP000288805">
    <property type="component" value="Unassembled WGS sequence"/>
</dbReference>
<evidence type="ECO:0000313" key="3">
    <source>
        <dbReference type="EMBL" id="RVX16355.1"/>
    </source>
</evidence>
<dbReference type="PANTHER" id="PTHR45663">
    <property type="entry name" value="GEO12009P1"/>
    <property type="match status" value="1"/>
</dbReference>
<dbReference type="Gene3D" id="3.40.30.10">
    <property type="entry name" value="Glutaredoxin"/>
    <property type="match status" value="1"/>
</dbReference>
<dbReference type="PANTHER" id="PTHR45663:SF22">
    <property type="entry name" value="THIOREDOXIN X, CHLOROPLASTIC"/>
    <property type="match status" value="1"/>
</dbReference>
<accession>A0A438C1T7</accession>
<organism evidence="2 4">
    <name type="scientific">Vitis vinifera</name>
    <name type="common">Grape</name>
    <dbReference type="NCBI Taxonomy" id="29760"/>
    <lineage>
        <taxon>Eukaryota</taxon>
        <taxon>Viridiplantae</taxon>
        <taxon>Streptophyta</taxon>
        <taxon>Embryophyta</taxon>
        <taxon>Tracheophyta</taxon>
        <taxon>Spermatophyta</taxon>
        <taxon>Magnoliopsida</taxon>
        <taxon>eudicotyledons</taxon>
        <taxon>Gunneridae</taxon>
        <taxon>Pentapetalae</taxon>
        <taxon>rosids</taxon>
        <taxon>Vitales</taxon>
        <taxon>Vitaceae</taxon>
        <taxon>Viteae</taxon>
        <taxon>Vitis</taxon>
    </lineage>
</organism>
<gene>
    <name evidence="2" type="primary">ATHX_6</name>
    <name evidence="3" type="synonym">ATHX_5</name>
    <name evidence="3" type="ORF">CK203_014311</name>
    <name evidence="2" type="ORF">CK203_108864</name>
</gene>